<protein>
    <submittedName>
        <fullName evidence="2">Uncharacterized protein</fullName>
    </submittedName>
</protein>
<proteinExistence type="predicted"/>
<dbReference type="AlphaFoldDB" id="Q3JNH5"/>
<dbReference type="Proteomes" id="UP000002700">
    <property type="component" value="Chromosome I"/>
</dbReference>
<accession>Q3JNH5</accession>
<evidence type="ECO:0000313" key="2">
    <source>
        <dbReference type="EMBL" id="ABA49917.1"/>
    </source>
</evidence>
<dbReference type="HOGENOM" id="CLU_1286778_0_0_4"/>
<name>Q3JNH5_BURP1</name>
<dbReference type="EnsemblBacteria" id="ABA49917">
    <property type="protein sequence ID" value="ABA49917"/>
    <property type="gene ID" value="BURPS1710b_3508"/>
</dbReference>
<feature type="region of interest" description="Disordered" evidence="1">
    <location>
        <begin position="185"/>
        <end position="214"/>
    </location>
</feature>
<evidence type="ECO:0000313" key="3">
    <source>
        <dbReference type="Proteomes" id="UP000002700"/>
    </source>
</evidence>
<dbReference type="KEGG" id="bpm:BURPS1710b_3508"/>
<feature type="region of interest" description="Disordered" evidence="1">
    <location>
        <begin position="104"/>
        <end position="130"/>
    </location>
</feature>
<organism evidence="2 3">
    <name type="scientific">Burkholderia pseudomallei (strain 1710b)</name>
    <dbReference type="NCBI Taxonomy" id="320372"/>
    <lineage>
        <taxon>Bacteria</taxon>
        <taxon>Pseudomonadati</taxon>
        <taxon>Pseudomonadota</taxon>
        <taxon>Betaproteobacteria</taxon>
        <taxon>Burkholderiales</taxon>
        <taxon>Burkholderiaceae</taxon>
        <taxon>Burkholderia</taxon>
        <taxon>pseudomallei group</taxon>
    </lineage>
</organism>
<reference evidence="2 3" key="1">
    <citation type="submission" date="2005-09" db="EMBL/GenBank/DDBJ databases">
        <authorList>
            <person name="Woods D.E."/>
            <person name="Nierman W.C."/>
        </authorList>
    </citation>
    <scope>NUCLEOTIDE SEQUENCE [LARGE SCALE GENOMIC DNA]</scope>
    <source>
        <strain evidence="2 3">1710b</strain>
    </source>
</reference>
<feature type="compositionally biased region" description="Basic and acidic residues" evidence="1">
    <location>
        <begin position="104"/>
        <end position="114"/>
    </location>
</feature>
<dbReference type="EMBL" id="CP000124">
    <property type="protein sequence ID" value="ABA49917.1"/>
    <property type="molecule type" value="Genomic_DNA"/>
</dbReference>
<evidence type="ECO:0000256" key="1">
    <source>
        <dbReference type="SAM" id="MobiDB-lite"/>
    </source>
</evidence>
<sequence>MPFAPGGAHKKTHAQNCACVFRTCGMRRTAWAGTPDEAAGAADRSVRDAGHAAARQQSHAFARAEHFGRRRLRDRAQVAVVEAHGDFDAVRRAEALADRVAGHRAGDAARDRGQHRAAAAADRAAGDRAERAAAERAERAAAAVALNPHRADAFHRAHPHGLFALRLADAIDIGGTRRREAACERHRRGQHRGEREGFPGQHVSSSPNKIHFGL</sequence>
<gene>
    <name evidence="2" type="ordered locus">BURPS1710b_3508</name>
</gene>